<name>A0A4R3M9M9_9HYPH</name>
<dbReference type="OrthoDB" id="9796586at2"/>
<dbReference type="SUPFAM" id="SSF53850">
    <property type="entry name" value="Periplasmic binding protein-like II"/>
    <property type="match status" value="1"/>
</dbReference>
<dbReference type="SMART" id="SM00062">
    <property type="entry name" value="PBPb"/>
    <property type="match status" value="1"/>
</dbReference>
<evidence type="ECO:0000313" key="5">
    <source>
        <dbReference type="Proteomes" id="UP000295678"/>
    </source>
</evidence>
<reference evidence="4 5" key="1">
    <citation type="submission" date="2019-03" db="EMBL/GenBank/DDBJ databases">
        <title>Genomic Encyclopedia of Type Strains, Phase IV (KMG-IV): sequencing the most valuable type-strain genomes for metagenomic binning, comparative biology and taxonomic classification.</title>
        <authorList>
            <person name="Goeker M."/>
        </authorList>
    </citation>
    <scope>NUCLEOTIDE SEQUENCE [LARGE SCALE GENOMIC DNA]</scope>
    <source>
        <strain evidence="4 5">DSM 19345</strain>
    </source>
</reference>
<accession>A0A4R3M9M9</accession>
<evidence type="ECO:0000256" key="1">
    <source>
        <dbReference type="ARBA" id="ARBA00022729"/>
    </source>
</evidence>
<dbReference type="InterPro" id="IPR001638">
    <property type="entry name" value="Solute-binding_3/MltF_N"/>
</dbReference>
<organism evidence="4 5">
    <name type="scientific">Tepidamorphus gemmatus</name>
    <dbReference type="NCBI Taxonomy" id="747076"/>
    <lineage>
        <taxon>Bacteria</taxon>
        <taxon>Pseudomonadati</taxon>
        <taxon>Pseudomonadota</taxon>
        <taxon>Alphaproteobacteria</taxon>
        <taxon>Hyphomicrobiales</taxon>
        <taxon>Tepidamorphaceae</taxon>
        <taxon>Tepidamorphus</taxon>
    </lineage>
</organism>
<sequence>MVDRGRECTRTGRLAAGLLMAAFCAAPAAGQPAQEVAVPSFWDTAHRLEKPNLDDVRAIRFLVEAEDPPFAFIGADGLPTGFSVELARAICIELAVPCTVQPLRWDILADAIAGDIGDAVVGSFSIDGESRARFDFSTRFLTRPARFAVARNSPITDTIPETLGGRRIAVAEGTAHEAFLRAFFPGSAIATYRTESEARQALKSGTVELLFADGLNTSLWLNGTASQACCRFAGGPFTESRYFGEGLAIAVKPGNDRLIAAFDFALARIQGNGTYREIYLRYFPVSFY</sequence>
<feature type="chain" id="PRO_5021005908" evidence="2">
    <location>
        <begin position="29"/>
        <end position="288"/>
    </location>
</feature>
<keyword evidence="5" id="KW-1185">Reference proteome</keyword>
<gene>
    <name evidence="4" type="ORF">EDC22_107171</name>
</gene>
<evidence type="ECO:0000256" key="2">
    <source>
        <dbReference type="SAM" id="SignalP"/>
    </source>
</evidence>
<feature type="domain" description="Solute-binding protein family 3/N-terminal" evidence="3">
    <location>
        <begin position="58"/>
        <end position="286"/>
    </location>
</feature>
<dbReference type="Gene3D" id="3.40.190.10">
    <property type="entry name" value="Periplasmic binding protein-like II"/>
    <property type="match status" value="2"/>
</dbReference>
<feature type="signal peptide" evidence="2">
    <location>
        <begin position="1"/>
        <end position="28"/>
    </location>
</feature>
<dbReference type="PANTHER" id="PTHR35936">
    <property type="entry name" value="MEMBRANE-BOUND LYTIC MUREIN TRANSGLYCOSYLASE F"/>
    <property type="match status" value="1"/>
</dbReference>
<dbReference type="RefSeq" id="WP_132807032.1">
    <property type="nucleotide sequence ID" value="NZ_SMAK01000007.1"/>
</dbReference>
<dbReference type="EMBL" id="SMAK01000007">
    <property type="protein sequence ID" value="TCT09323.1"/>
    <property type="molecule type" value="Genomic_DNA"/>
</dbReference>
<dbReference type="AlphaFoldDB" id="A0A4R3M9M9"/>
<dbReference type="Pfam" id="PF00497">
    <property type="entry name" value="SBP_bac_3"/>
    <property type="match status" value="1"/>
</dbReference>
<keyword evidence="1 2" id="KW-0732">Signal</keyword>
<protein>
    <submittedName>
        <fullName evidence="4">Amino acid ABC transporter substrate-binding protein (PAAT family)</fullName>
    </submittedName>
</protein>
<comment type="caution">
    <text evidence="4">The sequence shown here is derived from an EMBL/GenBank/DDBJ whole genome shotgun (WGS) entry which is preliminary data.</text>
</comment>
<evidence type="ECO:0000313" key="4">
    <source>
        <dbReference type="EMBL" id="TCT09323.1"/>
    </source>
</evidence>
<evidence type="ECO:0000259" key="3">
    <source>
        <dbReference type="SMART" id="SM00062"/>
    </source>
</evidence>
<dbReference type="PANTHER" id="PTHR35936:SF35">
    <property type="entry name" value="L-CYSTINE-BINDING PROTEIN TCYJ"/>
    <property type="match status" value="1"/>
</dbReference>
<proteinExistence type="predicted"/>
<dbReference type="Proteomes" id="UP000295678">
    <property type="component" value="Unassembled WGS sequence"/>
</dbReference>